<dbReference type="OrthoDB" id="9815825at2"/>
<feature type="domain" description="Gfo/Idh/MocA-like oxidoreductase N-terminal" evidence="2">
    <location>
        <begin position="21"/>
        <end position="118"/>
    </location>
</feature>
<name>A0A1I1US30_9BACL</name>
<reference evidence="5" key="1">
    <citation type="submission" date="2016-10" db="EMBL/GenBank/DDBJ databases">
        <authorList>
            <person name="Varghese N."/>
            <person name="Submissions S."/>
        </authorList>
    </citation>
    <scope>NUCLEOTIDE SEQUENCE [LARGE SCALE GENOMIC DNA]</scope>
    <source>
        <strain evidence="5">CGMCC 1.10784</strain>
    </source>
</reference>
<organism evidence="4 5">
    <name type="scientific">Paenibacillus catalpae</name>
    <dbReference type="NCBI Taxonomy" id="1045775"/>
    <lineage>
        <taxon>Bacteria</taxon>
        <taxon>Bacillati</taxon>
        <taxon>Bacillota</taxon>
        <taxon>Bacilli</taxon>
        <taxon>Bacillales</taxon>
        <taxon>Paenibacillaceae</taxon>
        <taxon>Paenibacillus</taxon>
    </lineage>
</organism>
<dbReference type="STRING" id="1045775.SAMN05216378_1192"/>
<dbReference type="InterPro" id="IPR036291">
    <property type="entry name" value="NAD(P)-bd_dom_sf"/>
</dbReference>
<gene>
    <name evidence="4" type="ORF">SAMN05216378_1192</name>
</gene>
<dbReference type="SUPFAM" id="SSF51735">
    <property type="entry name" value="NAD(P)-binding Rossmann-fold domains"/>
    <property type="match status" value="1"/>
</dbReference>
<dbReference type="Pfam" id="PF01408">
    <property type="entry name" value="GFO_IDH_MocA"/>
    <property type="match status" value="1"/>
</dbReference>
<keyword evidence="5" id="KW-1185">Reference proteome</keyword>
<dbReference type="PANTHER" id="PTHR43818:SF11">
    <property type="entry name" value="BCDNA.GH03377"/>
    <property type="match status" value="1"/>
</dbReference>
<proteinExistence type="predicted"/>
<dbReference type="InterPro" id="IPR055170">
    <property type="entry name" value="GFO_IDH_MocA-like_dom"/>
</dbReference>
<evidence type="ECO:0000313" key="5">
    <source>
        <dbReference type="Proteomes" id="UP000198855"/>
    </source>
</evidence>
<dbReference type="Pfam" id="PF22725">
    <property type="entry name" value="GFO_IDH_MocA_C3"/>
    <property type="match status" value="1"/>
</dbReference>
<evidence type="ECO:0000256" key="1">
    <source>
        <dbReference type="ARBA" id="ARBA00023002"/>
    </source>
</evidence>
<feature type="domain" description="GFO/IDH/MocA-like oxidoreductase" evidence="3">
    <location>
        <begin position="131"/>
        <end position="249"/>
    </location>
</feature>
<evidence type="ECO:0000313" key="4">
    <source>
        <dbReference type="EMBL" id="SFD73395.1"/>
    </source>
</evidence>
<dbReference type="Gene3D" id="3.40.50.720">
    <property type="entry name" value="NAD(P)-binding Rossmann-like Domain"/>
    <property type="match status" value="1"/>
</dbReference>
<evidence type="ECO:0000259" key="3">
    <source>
        <dbReference type="Pfam" id="PF22725"/>
    </source>
</evidence>
<dbReference type="Gene3D" id="3.30.360.10">
    <property type="entry name" value="Dihydrodipicolinate Reductase, domain 2"/>
    <property type="match status" value="1"/>
</dbReference>
<protein>
    <submittedName>
        <fullName evidence="4">Predicted dehydrogenase</fullName>
    </submittedName>
</protein>
<dbReference type="Proteomes" id="UP000198855">
    <property type="component" value="Unassembled WGS sequence"/>
</dbReference>
<dbReference type="AlphaFoldDB" id="A0A1I1US30"/>
<dbReference type="PANTHER" id="PTHR43818">
    <property type="entry name" value="BCDNA.GH03377"/>
    <property type="match status" value="1"/>
</dbReference>
<evidence type="ECO:0000259" key="2">
    <source>
        <dbReference type="Pfam" id="PF01408"/>
    </source>
</evidence>
<dbReference type="InterPro" id="IPR000683">
    <property type="entry name" value="Gfo/Idh/MocA-like_OxRdtase_N"/>
</dbReference>
<dbReference type="SUPFAM" id="SSF55347">
    <property type="entry name" value="Glyceraldehyde-3-phosphate dehydrogenase-like, C-terminal domain"/>
    <property type="match status" value="1"/>
</dbReference>
<dbReference type="RefSeq" id="WP_091182056.1">
    <property type="nucleotide sequence ID" value="NZ_FOMT01000001.1"/>
</dbReference>
<dbReference type="GO" id="GO:0000166">
    <property type="term" value="F:nucleotide binding"/>
    <property type="evidence" value="ECO:0007669"/>
    <property type="project" value="InterPro"/>
</dbReference>
<accession>A0A1I1US30</accession>
<sequence>MLNVAMLSKWHVHADGYAKHLQSLENANITAVWDENNERGSAWAKELGAGFESDLDALLRREDVDAVVVDAPTSMHADVMIAAANAGKHIFTEKAMALTVAECDLISAAVRQAGVKFCISFPARTRPHHLFAKQLLDEGQLGEITLLRIRNGHDGALRNWLPDYWYEEKLAGGGAMMDLGCHPMYLASWLLGQPKRITSMFSHFTGRAVEDNAQCSIEFANNAVALLETSLVTYRTPSAFELYGTEGTLIVSGDSVQVASKNADSPLQGWISPYRLPEAQPLPLTQWVNGVLNDVPMPFGLEDGTKLTELLETAYIAHRERRTVEFKQPGGCK</sequence>
<dbReference type="GO" id="GO:0016491">
    <property type="term" value="F:oxidoreductase activity"/>
    <property type="evidence" value="ECO:0007669"/>
    <property type="project" value="UniProtKB-KW"/>
</dbReference>
<dbReference type="InterPro" id="IPR050463">
    <property type="entry name" value="Gfo/Idh/MocA_oxidrdct_glycsds"/>
</dbReference>
<keyword evidence="1" id="KW-0560">Oxidoreductase</keyword>
<dbReference type="EMBL" id="FOMT01000001">
    <property type="protein sequence ID" value="SFD73395.1"/>
    <property type="molecule type" value="Genomic_DNA"/>
</dbReference>